<protein>
    <submittedName>
        <fullName evidence="1">Uncharacterized protein</fullName>
    </submittedName>
</protein>
<gene>
    <name evidence="1" type="ORF">S12H4_48852</name>
</gene>
<sequence length="147" mass="17221">DRKEVKHDWGGLGSDVYHPARIARNYNNIRQDWNAYGGDEFLYSHGWPDPDRHSRLDVTLYHLYNMFPENQVAKLRNDAEYLSPGDAHRVRVYESMRNSRPQYKAPTKIWGGLPALARGLPYMAKYRVRECLFNVDWVESVTGLDYS</sequence>
<comment type="caution">
    <text evidence="1">The sequence shown here is derived from an EMBL/GenBank/DDBJ whole genome shotgun (WGS) entry which is preliminary data.</text>
</comment>
<evidence type="ECO:0000313" key="1">
    <source>
        <dbReference type="EMBL" id="GAJ07450.1"/>
    </source>
</evidence>
<reference evidence="1" key="1">
    <citation type="journal article" date="2014" name="Front. Microbiol.">
        <title>High frequency of phylogenetically diverse reductive dehalogenase-homologous genes in deep subseafloor sedimentary metagenomes.</title>
        <authorList>
            <person name="Kawai M."/>
            <person name="Futagami T."/>
            <person name="Toyoda A."/>
            <person name="Takaki Y."/>
            <person name="Nishi S."/>
            <person name="Hori S."/>
            <person name="Arai W."/>
            <person name="Tsubouchi T."/>
            <person name="Morono Y."/>
            <person name="Uchiyama I."/>
            <person name="Ito T."/>
            <person name="Fujiyama A."/>
            <person name="Inagaki F."/>
            <person name="Takami H."/>
        </authorList>
    </citation>
    <scope>NUCLEOTIDE SEQUENCE</scope>
    <source>
        <strain evidence="1">Expedition CK06-06</strain>
    </source>
</reference>
<proteinExistence type="predicted"/>
<name>X1VIK8_9ZZZZ</name>
<accession>X1VIK8</accession>
<dbReference type="AlphaFoldDB" id="X1VIK8"/>
<organism evidence="1">
    <name type="scientific">marine sediment metagenome</name>
    <dbReference type="NCBI Taxonomy" id="412755"/>
    <lineage>
        <taxon>unclassified sequences</taxon>
        <taxon>metagenomes</taxon>
        <taxon>ecological metagenomes</taxon>
    </lineage>
</organism>
<feature type="non-terminal residue" evidence="1">
    <location>
        <position position="1"/>
    </location>
</feature>
<dbReference type="EMBL" id="BARW01030578">
    <property type="protein sequence ID" value="GAJ07450.1"/>
    <property type="molecule type" value="Genomic_DNA"/>
</dbReference>